<gene>
    <name evidence="3" type="ORF">D5R40_07870</name>
</gene>
<accession>A0A3N6PYT7</accession>
<dbReference type="AlphaFoldDB" id="A0A3N6PYT7"/>
<dbReference type="RefSeq" id="WP_124154455.1">
    <property type="nucleotide sequence ID" value="NZ_CAWOLW010000224.1"/>
</dbReference>
<dbReference type="OrthoDB" id="9930475at2"/>
<protein>
    <recommendedName>
        <fullName evidence="2">YcxB-like C-terminal domain-containing protein</fullName>
    </recommendedName>
</protein>
<organism evidence="3 4">
    <name type="scientific">Okeania hirsuta</name>
    <dbReference type="NCBI Taxonomy" id="1458930"/>
    <lineage>
        <taxon>Bacteria</taxon>
        <taxon>Bacillati</taxon>
        <taxon>Cyanobacteriota</taxon>
        <taxon>Cyanophyceae</taxon>
        <taxon>Oscillatoriophycideae</taxon>
        <taxon>Oscillatoriales</taxon>
        <taxon>Microcoleaceae</taxon>
        <taxon>Okeania</taxon>
    </lineage>
</organism>
<sequence length="166" mass="20314">MFEEEIKLTINYRIQDYIEANRIDFRSRFIFQILRFIALCYVLFLALFIAVSPHPNFYAIFVLILFLAFVFYEWTWLPFLSKNLFEKQIKFFKNQVTLIFKQDEIIEFCAYQELKLRWFYKHITTPKMLLIFINPQGFIIIPKKYCSSEEQYEKICYLITKFPQGN</sequence>
<dbReference type="Proteomes" id="UP000269154">
    <property type="component" value="Unassembled WGS sequence"/>
</dbReference>
<dbReference type="InterPro" id="IPR025588">
    <property type="entry name" value="YcxB-like_C"/>
</dbReference>
<feature type="transmembrane region" description="Helical" evidence="1">
    <location>
        <begin position="57"/>
        <end position="80"/>
    </location>
</feature>
<evidence type="ECO:0000313" key="3">
    <source>
        <dbReference type="EMBL" id="RQH48281.1"/>
    </source>
</evidence>
<proteinExistence type="predicted"/>
<keyword evidence="1" id="KW-1133">Transmembrane helix</keyword>
<evidence type="ECO:0000256" key="1">
    <source>
        <dbReference type="SAM" id="Phobius"/>
    </source>
</evidence>
<name>A0A3N6PYT7_9CYAN</name>
<keyword evidence="1" id="KW-0812">Transmembrane</keyword>
<comment type="caution">
    <text evidence="3">The sequence shown here is derived from an EMBL/GenBank/DDBJ whole genome shotgun (WGS) entry which is preliminary data.</text>
</comment>
<keyword evidence="4" id="KW-1185">Reference proteome</keyword>
<feature type="transmembrane region" description="Helical" evidence="1">
    <location>
        <begin position="29"/>
        <end position="51"/>
    </location>
</feature>
<dbReference type="Pfam" id="PF14317">
    <property type="entry name" value="YcxB"/>
    <property type="match status" value="1"/>
</dbReference>
<evidence type="ECO:0000313" key="4">
    <source>
        <dbReference type="Proteomes" id="UP000269154"/>
    </source>
</evidence>
<reference evidence="3 4" key="1">
    <citation type="journal article" date="2018" name="ACS Chem. Biol.">
        <title>Ketoreductase domain dysfunction expands chemodiversity: malyngamide biosynthesis in the cyanobacterium Okeania hirsuta.</title>
        <authorList>
            <person name="Moss N.A."/>
            <person name="Leao T."/>
            <person name="Rankin M."/>
            <person name="McCullough T.M."/>
            <person name="Qu P."/>
            <person name="Korobeynikov A."/>
            <person name="Smith J.L."/>
            <person name="Gerwick L."/>
            <person name="Gerwick W.H."/>
        </authorList>
    </citation>
    <scope>NUCLEOTIDE SEQUENCE [LARGE SCALE GENOMIC DNA]</scope>
    <source>
        <strain evidence="3 4">PAB10Feb10-1</strain>
    </source>
</reference>
<keyword evidence="1" id="KW-0472">Membrane</keyword>
<evidence type="ECO:0000259" key="2">
    <source>
        <dbReference type="Pfam" id="PF14317"/>
    </source>
</evidence>
<dbReference type="EMBL" id="RCBY01000030">
    <property type="protein sequence ID" value="RQH48281.1"/>
    <property type="molecule type" value="Genomic_DNA"/>
</dbReference>
<feature type="domain" description="YcxB-like C-terminal" evidence="2">
    <location>
        <begin position="112"/>
        <end position="154"/>
    </location>
</feature>